<dbReference type="Pfam" id="PF00989">
    <property type="entry name" value="PAS"/>
    <property type="match status" value="1"/>
</dbReference>
<dbReference type="EMBL" id="JPRF03000001">
    <property type="protein sequence ID" value="OEV39715.1"/>
    <property type="molecule type" value="Genomic_DNA"/>
</dbReference>
<dbReference type="InterPro" id="IPR000792">
    <property type="entry name" value="Tscrpt_reg_LuxR_C"/>
</dbReference>
<organism evidence="2 3">
    <name type="scientific">Kitasatospora aureofaciens</name>
    <name type="common">Streptomyces aureofaciens</name>
    <dbReference type="NCBI Taxonomy" id="1894"/>
    <lineage>
        <taxon>Bacteria</taxon>
        <taxon>Bacillati</taxon>
        <taxon>Actinomycetota</taxon>
        <taxon>Actinomycetes</taxon>
        <taxon>Kitasatosporales</taxon>
        <taxon>Streptomycetaceae</taxon>
        <taxon>Kitasatospora</taxon>
    </lineage>
</organism>
<dbReference type="InterPro" id="IPR036388">
    <property type="entry name" value="WH-like_DNA-bd_sf"/>
</dbReference>
<gene>
    <name evidence="2" type="ORF">HS99_0003375</name>
</gene>
<dbReference type="Gene3D" id="1.10.10.10">
    <property type="entry name" value="Winged helix-like DNA-binding domain superfamily/Winged helix DNA-binding domain"/>
    <property type="match status" value="1"/>
</dbReference>
<evidence type="ECO:0000313" key="2">
    <source>
        <dbReference type="EMBL" id="OEV39715.1"/>
    </source>
</evidence>
<dbReference type="NCBIfam" id="TIGR00229">
    <property type="entry name" value="sensory_box"/>
    <property type="match status" value="1"/>
</dbReference>
<accession>A0A1E7NGF9</accession>
<dbReference type="Pfam" id="PF00196">
    <property type="entry name" value="GerE"/>
    <property type="match status" value="1"/>
</dbReference>
<dbReference type="SUPFAM" id="SSF46894">
    <property type="entry name" value="C-terminal effector domain of the bipartite response regulators"/>
    <property type="match status" value="1"/>
</dbReference>
<dbReference type="Gene3D" id="3.30.450.20">
    <property type="entry name" value="PAS domain"/>
    <property type="match status" value="1"/>
</dbReference>
<proteinExistence type="predicted"/>
<feature type="domain" description="HTH luxR-type" evidence="1">
    <location>
        <begin position="150"/>
        <end position="207"/>
    </location>
</feature>
<dbReference type="InterPro" id="IPR035965">
    <property type="entry name" value="PAS-like_dom_sf"/>
</dbReference>
<dbReference type="InterPro" id="IPR013767">
    <property type="entry name" value="PAS_fold"/>
</dbReference>
<keyword evidence="3" id="KW-1185">Reference proteome</keyword>
<dbReference type="CDD" id="cd00130">
    <property type="entry name" value="PAS"/>
    <property type="match status" value="1"/>
</dbReference>
<dbReference type="SUPFAM" id="SSF55785">
    <property type="entry name" value="PYP-like sensor domain (PAS domain)"/>
    <property type="match status" value="1"/>
</dbReference>
<dbReference type="SMART" id="SM00421">
    <property type="entry name" value="HTH_LUXR"/>
    <property type="match status" value="1"/>
</dbReference>
<dbReference type="GO" id="GO:0006355">
    <property type="term" value="P:regulation of DNA-templated transcription"/>
    <property type="evidence" value="ECO:0007669"/>
    <property type="project" value="InterPro"/>
</dbReference>
<protein>
    <recommendedName>
        <fullName evidence="1">HTH luxR-type domain-containing protein</fullName>
    </recommendedName>
</protein>
<comment type="caution">
    <text evidence="2">The sequence shown here is derived from an EMBL/GenBank/DDBJ whole genome shotgun (WGS) entry which is preliminary data.</text>
</comment>
<dbReference type="OrthoDB" id="46486at2"/>
<dbReference type="InterPro" id="IPR016032">
    <property type="entry name" value="Sig_transdc_resp-reg_C-effctor"/>
</dbReference>
<sequence length="226" mass="24969">MRPIEGRRPAPVTRQDPAVIWRNRALRLMDHVPLPIAVCEYGGRILIVNRAMAAEFGLLPGQLRHRRILEFFTLHDRATLQALTEAVRLHRRSQYPARVSWTPADGRERQGEMTVELISDSAEETPNLLISLRTLAEPAAPSVPRQPGPGAEVSPIEARILAAAARGATTARIAKEVGLTADGVNYHLSRLSRRWHLPNRTALVARAYALGVLAAGTWPPEPARPH</sequence>
<name>A0A1E7NGF9_KITAU</name>
<evidence type="ECO:0000313" key="3">
    <source>
        <dbReference type="Proteomes" id="UP000037395"/>
    </source>
</evidence>
<evidence type="ECO:0000259" key="1">
    <source>
        <dbReference type="SMART" id="SM00421"/>
    </source>
</evidence>
<dbReference type="GO" id="GO:0003677">
    <property type="term" value="F:DNA binding"/>
    <property type="evidence" value="ECO:0007669"/>
    <property type="project" value="InterPro"/>
</dbReference>
<reference evidence="2" key="1">
    <citation type="submission" date="2016-08" db="EMBL/GenBank/DDBJ databases">
        <title>Sequencing, Assembly and Comparative Genomics of S. aureofaciens ATCC 10762.</title>
        <authorList>
            <person name="Gradnigo J.S."/>
            <person name="Johnson N."/>
            <person name="Somerville G.A."/>
        </authorList>
    </citation>
    <scope>NUCLEOTIDE SEQUENCE [LARGE SCALE GENOMIC DNA]</scope>
    <source>
        <strain evidence="2">ATCC 10762</strain>
    </source>
</reference>
<dbReference type="RefSeq" id="WP_046387026.1">
    <property type="nucleotide sequence ID" value="NZ_JBEZYM010000045.1"/>
</dbReference>
<dbReference type="InterPro" id="IPR000014">
    <property type="entry name" value="PAS"/>
</dbReference>
<dbReference type="Proteomes" id="UP000037395">
    <property type="component" value="Unassembled WGS sequence"/>
</dbReference>
<dbReference type="AlphaFoldDB" id="A0A1E7NGF9"/>